<reference evidence="6" key="1">
    <citation type="submission" date="2022-05" db="EMBL/GenBank/DDBJ databases">
        <authorList>
            <person name="Colautti A."/>
            <person name="Iacumin L."/>
        </authorList>
    </citation>
    <scope>NUCLEOTIDE SEQUENCE</scope>
    <source>
        <strain evidence="6">SK 55</strain>
    </source>
</reference>
<evidence type="ECO:0000313" key="6">
    <source>
        <dbReference type="EMBL" id="MCZ8536589.1"/>
    </source>
</evidence>
<keyword evidence="7" id="KW-1185">Reference proteome</keyword>
<dbReference type="Proteomes" id="UP001152173">
    <property type="component" value="Unassembled WGS sequence"/>
</dbReference>
<feature type="transmembrane region" description="Helical" evidence="5">
    <location>
        <begin position="40"/>
        <end position="60"/>
    </location>
</feature>
<evidence type="ECO:0000256" key="1">
    <source>
        <dbReference type="ARBA" id="ARBA00022475"/>
    </source>
</evidence>
<dbReference type="InterPro" id="IPR010899">
    <property type="entry name" value="UPF0344"/>
</dbReference>
<dbReference type="GO" id="GO:0005886">
    <property type="term" value="C:plasma membrane"/>
    <property type="evidence" value="ECO:0007669"/>
    <property type="project" value="UniProtKB-SubCell"/>
</dbReference>
<dbReference type="RefSeq" id="WP_269925687.1">
    <property type="nucleotide sequence ID" value="NZ_JAMKBJ010000003.1"/>
</dbReference>
<accession>A0A9X3LHM0</accession>
<sequence>MDFLASTHLHITSWVVGIILFFVAVLLVNGSKGQKITQMVLRLFYVFIILTGVALFITGMDFDMGMLYGFKLLGGIVIIGMMEMILARMKKQKPTTMFWVLLFVFLFITMFLGFKLPLGSSFLA</sequence>
<dbReference type="AlphaFoldDB" id="A0A9X3LHM0"/>
<feature type="transmembrane region" description="Helical" evidence="5">
    <location>
        <begin position="98"/>
        <end position="118"/>
    </location>
</feature>
<dbReference type="Pfam" id="PF07457">
    <property type="entry name" value="DUF1516"/>
    <property type="match status" value="1"/>
</dbReference>
<feature type="transmembrane region" description="Helical" evidence="5">
    <location>
        <begin position="66"/>
        <end position="86"/>
    </location>
</feature>
<evidence type="ECO:0000256" key="3">
    <source>
        <dbReference type="ARBA" id="ARBA00022989"/>
    </source>
</evidence>
<evidence type="ECO:0000313" key="7">
    <source>
        <dbReference type="Proteomes" id="UP001152173"/>
    </source>
</evidence>
<name>A0A9X3LHM0_9BACL</name>
<proteinExistence type="inferred from homology"/>
<gene>
    <name evidence="6" type="ORF">M9R32_05260</name>
</gene>
<keyword evidence="3 5" id="KW-1133">Transmembrane helix</keyword>
<comment type="subcellular location">
    <subcellularLocation>
        <location evidence="5">Cell membrane</location>
        <topology evidence="5">Multi-pass membrane protein</topology>
    </subcellularLocation>
</comment>
<evidence type="ECO:0000256" key="5">
    <source>
        <dbReference type="HAMAP-Rule" id="MF_01536"/>
    </source>
</evidence>
<keyword evidence="1 5" id="KW-1003">Cell membrane</keyword>
<evidence type="ECO:0000256" key="4">
    <source>
        <dbReference type="ARBA" id="ARBA00023136"/>
    </source>
</evidence>
<keyword evidence="2 5" id="KW-0812">Transmembrane</keyword>
<dbReference type="EMBL" id="JAMKBJ010000003">
    <property type="protein sequence ID" value="MCZ8536589.1"/>
    <property type="molecule type" value="Genomic_DNA"/>
</dbReference>
<dbReference type="HAMAP" id="MF_01536">
    <property type="entry name" value="UPF0344"/>
    <property type="match status" value="1"/>
</dbReference>
<feature type="transmembrane region" description="Helical" evidence="5">
    <location>
        <begin position="6"/>
        <end position="28"/>
    </location>
</feature>
<keyword evidence="4 5" id="KW-0472">Membrane</keyword>
<comment type="similarity">
    <text evidence="5">Belongs to the UPF0344 family.</text>
</comment>
<evidence type="ECO:0000256" key="2">
    <source>
        <dbReference type="ARBA" id="ARBA00022692"/>
    </source>
</evidence>
<comment type="caution">
    <text evidence="6">The sequence shown here is derived from an EMBL/GenBank/DDBJ whole genome shotgun (WGS) entry which is preliminary data.</text>
</comment>
<protein>
    <recommendedName>
        <fullName evidence="5">UPF0344 protein M9R32_05260</fullName>
    </recommendedName>
</protein>
<organism evidence="6 7">
    <name type="scientific">Paenisporosarcina quisquiliarum</name>
    <dbReference type="NCBI Taxonomy" id="365346"/>
    <lineage>
        <taxon>Bacteria</taxon>
        <taxon>Bacillati</taxon>
        <taxon>Bacillota</taxon>
        <taxon>Bacilli</taxon>
        <taxon>Bacillales</taxon>
        <taxon>Caryophanaceae</taxon>
        <taxon>Paenisporosarcina</taxon>
    </lineage>
</organism>